<dbReference type="EMBL" id="JACCFL010000001">
    <property type="protein sequence ID" value="NYJ24737.1"/>
    <property type="molecule type" value="Genomic_DNA"/>
</dbReference>
<reference evidence="3 4" key="1">
    <citation type="submission" date="2020-07" db="EMBL/GenBank/DDBJ databases">
        <title>Sequencing the genomes of 1000 actinobacteria strains.</title>
        <authorList>
            <person name="Klenk H.-P."/>
        </authorList>
    </citation>
    <scope>NUCLEOTIDE SEQUENCE [LARGE SCALE GENOMIC DNA]</scope>
    <source>
        <strain evidence="3 4">DSM 15165</strain>
    </source>
</reference>
<dbReference type="Pfam" id="PF11209">
    <property type="entry name" value="LmeA"/>
    <property type="match status" value="1"/>
</dbReference>
<organism evidence="3 4">
    <name type="scientific">Leifsonia shinshuensis</name>
    <dbReference type="NCBI Taxonomy" id="150026"/>
    <lineage>
        <taxon>Bacteria</taxon>
        <taxon>Bacillati</taxon>
        <taxon>Actinomycetota</taxon>
        <taxon>Actinomycetes</taxon>
        <taxon>Micrococcales</taxon>
        <taxon>Microbacteriaceae</taxon>
        <taxon>Leifsonia</taxon>
    </lineage>
</organism>
<dbReference type="InterPro" id="IPR021373">
    <property type="entry name" value="DUF2993"/>
</dbReference>
<evidence type="ECO:0008006" key="5">
    <source>
        <dbReference type="Google" id="ProtNLM"/>
    </source>
</evidence>
<evidence type="ECO:0000313" key="4">
    <source>
        <dbReference type="Proteomes" id="UP000578352"/>
    </source>
</evidence>
<protein>
    <recommendedName>
        <fullName evidence="5">DUF2993 domain-containing protein</fullName>
    </recommendedName>
</protein>
<feature type="region of interest" description="Disordered" evidence="1">
    <location>
        <begin position="1"/>
        <end position="28"/>
    </location>
</feature>
<dbReference type="RefSeq" id="WP_179607047.1">
    <property type="nucleotide sequence ID" value="NZ_BAABEH010000001.1"/>
</dbReference>
<keyword evidence="2" id="KW-0812">Transmembrane</keyword>
<evidence type="ECO:0000313" key="3">
    <source>
        <dbReference type="EMBL" id="NYJ24737.1"/>
    </source>
</evidence>
<name>A0A853CVP9_9MICO</name>
<feature type="transmembrane region" description="Helical" evidence="2">
    <location>
        <begin position="36"/>
        <end position="54"/>
    </location>
</feature>
<evidence type="ECO:0000256" key="2">
    <source>
        <dbReference type="SAM" id="Phobius"/>
    </source>
</evidence>
<dbReference type="Proteomes" id="UP000578352">
    <property type="component" value="Unassembled WGS sequence"/>
</dbReference>
<gene>
    <name evidence="3" type="ORF">HNR13_003024</name>
</gene>
<sequence length="274" mass="28129">MSDQRDQPTEVLTGAQPPAGAAAAPPRARRPRRLRTVLRIVIPIVVVVLLLVVADSVTRAVAEQRVAAEIEKNLPDTVKGDVTVHIGGFSVIAQFLQGSFESVDLNAPHATVNGAPLSAAIHATGVPADFSKPIQSATGTLSISQDSLNKLVTIPGAKGDITLGDGVLGYDGSIDLLGLPVDYTVSATAKANGSTVLLTPGKASVSAGSGNVNVTKLLQALTASGPFPLCAAQYLPAGVQVSDIHVTPNRATVTLTASNFVMDEKFLHSKGSCS</sequence>
<comment type="caution">
    <text evidence="3">The sequence shown here is derived from an EMBL/GenBank/DDBJ whole genome shotgun (WGS) entry which is preliminary data.</text>
</comment>
<dbReference type="AlphaFoldDB" id="A0A853CVP9"/>
<proteinExistence type="predicted"/>
<accession>A0A853CVP9</accession>
<keyword evidence="2" id="KW-1133">Transmembrane helix</keyword>
<keyword evidence="2" id="KW-0472">Membrane</keyword>
<evidence type="ECO:0000256" key="1">
    <source>
        <dbReference type="SAM" id="MobiDB-lite"/>
    </source>
</evidence>
<feature type="compositionally biased region" description="Low complexity" evidence="1">
    <location>
        <begin position="17"/>
        <end position="26"/>
    </location>
</feature>